<feature type="binding site" evidence="7">
    <location>
        <position position="125"/>
    </location>
    <ligand>
        <name>Zn(2+)</name>
        <dbReference type="ChEBI" id="CHEBI:29105"/>
    </ligand>
</feature>
<dbReference type="GO" id="GO:0003700">
    <property type="term" value="F:DNA-binding transcription factor activity"/>
    <property type="evidence" value="ECO:0007669"/>
    <property type="project" value="InterPro"/>
</dbReference>
<keyword evidence="5" id="KW-0238">DNA-binding</keyword>
<keyword evidence="6" id="KW-0804">Transcription</keyword>
<evidence type="ECO:0000313" key="9">
    <source>
        <dbReference type="EMBL" id="HCL01988.1"/>
    </source>
</evidence>
<evidence type="ECO:0000256" key="1">
    <source>
        <dbReference type="ARBA" id="ARBA00007957"/>
    </source>
</evidence>
<evidence type="ECO:0000256" key="2">
    <source>
        <dbReference type="ARBA" id="ARBA00022491"/>
    </source>
</evidence>
<dbReference type="AlphaFoldDB" id="A0A3D2X6L5"/>
<dbReference type="CDD" id="cd07153">
    <property type="entry name" value="Fur_like"/>
    <property type="match status" value="1"/>
</dbReference>
<keyword evidence="3 7" id="KW-0862">Zinc</keyword>
<dbReference type="GO" id="GO:0045892">
    <property type="term" value="P:negative regulation of DNA-templated transcription"/>
    <property type="evidence" value="ECO:0007669"/>
    <property type="project" value="TreeGrafter"/>
</dbReference>
<dbReference type="InterPro" id="IPR043135">
    <property type="entry name" value="Fur_C"/>
</dbReference>
<dbReference type="GO" id="GO:0000976">
    <property type="term" value="F:transcription cis-regulatory region binding"/>
    <property type="evidence" value="ECO:0007669"/>
    <property type="project" value="TreeGrafter"/>
</dbReference>
<dbReference type="Proteomes" id="UP000262969">
    <property type="component" value="Unassembled WGS sequence"/>
</dbReference>
<reference evidence="9 10" key="1">
    <citation type="journal article" date="2018" name="Nat. Biotechnol.">
        <title>A standardized bacterial taxonomy based on genome phylogeny substantially revises the tree of life.</title>
        <authorList>
            <person name="Parks D.H."/>
            <person name="Chuvochina M."/>
            <person name="Waite D.W."/>
            <person name="Rinke C."/>
            <person name="Skarshewski A."/>
            <person name="Chaumeil P.A."/>
            <person name="Hugenholtz P."/>
        </authorList>
    </citation>
    <scope>NUCLEOTIDE SEQUENCE [LARGE SCALE GENOMIC DNA]</scope>
    <source>
        <strain evidence="9">UBA11728</strain>
    </source>
</reference>
<proteinExistence type="inferred from homology"/>
<dbReference type="Pfam" id="PF01475">
    <property type="entry name" value="FUR"/>
    <property type="match status" value="1"/>
</dbReference>
<dbReference type="PANTHER" id="PTHR33202">
    <property type="entry name" value="ZINC UPTAKE REGULATION PROTEIN"/>
    <property type="match status" value="1"/>
</dbReference>
<evidence type="ECO:0000256" key="8">
    <source>
        <dbReference type="PIRSR" id="PIRSR602481-2"/>
    </source>
</evidence>
<keyword evidence="8" id="KW-0408">Iron</keyword>
<evidence type="ECO:0000313" key="10">
    <source>
        <dbReference type="Proteomes" id="UP000262969"/>
    </source>
</evidence>
<accession>A0A3D2X6L5</accession>
<evidence type="ECO:0000256" key="5">
    <source>
        <dbReference type="ARBA" id="ARBA00023125"/>
    </source>
</evidence>
<keyword evidence="2" id="KW-0678">Repressor</keyword>
<dbReference type="GO" id="GO:1900376">
    <property type="term" value="P:regulation of secondary metabolite biosynthetic process"/>
    <property type="evidence" value="ECO:0007669"/>
    <property type="project" value="TreeGrafter"/>
</dbReference>
<dbReference type="PANTHER" id="PTHR33202:SF8">
    <property type="entry name" value="PEROXIDE-RESPONSIVE REPRESSOR PERR"/>
    <property type="match status" value="1"/>
</dbReference>
<gene>
    <name evidence="9" type="ORF">DHW61_06145</name>
</gene>
<evidence type="ECO:0000256" key="6">
    <source>
        <dbReference type="ARBA" id="ARBA00023163"/>
    </source>
</evidence>
<dbReference type="InterPro" id="IPR036390">
    <property type="entry name" value="WH_DNA-bd_sf"/>
</dbReference>
<feature type="binding site" evidence="8">
    <location>
        <position position="114"/>
    </location>
    <ligand>
        <name>Fe cation</name>
        <dbReference type="ChEBI" id="CHEBI:24875"/>
    </ligand>
</feature>
<evidence type="ECO:0000256" key="4">
    <source>
        <dbReference type="ARBA" id="ARBA00023015"/>
    </source>
</evidence>
<feature type="binding site" evidence="7">
    <location>
        <position position="85"/>
    </location>
    <ligand>
        <name>Zn(2+)</name>
        <dbReference type="ChEBI" id="CHEBI:29105"/>
    </ligand>
</feature>
<protein>
    <submittedName>
        <fullName evidence="9">Transcriptional repressor</fullName>
    </submittedName>
</protein>
<dbReference type="EMBL" id="DPVV01000206">
    <property type="protein sequence ID" value="HCL01988.1"/>
    <property type="molecule type" value="Genomic_DNA"/>
</dbReference>
<comment type="similarity">
    <text evidence="1">Belongs to the Fur family.</text>
</comment>
<keyword evidence="4" id="KW-0805">Transcription regulation</keyword>
<organism evidence="9 10">
    <name type="scientific">Lachnoclostridium phytofermentans</name>
    <dbReference type="NCBI Taxonomy" id="66219"/>
    <lineage>
        <taxon>Bacteria</taxon>
        <taxon>Bacillati</taxon>
        <taxon>Bacillota</taxon>
        <taxon>Clostridia</taxon>
        <taxon>Lachnospirales</taxon>
        <taxon>Lachnospiraceae</taxon>
    </lineage>
</organism>
<dbReference type="InterPro" id="IPR002481">
    <property type="entry name" value="FUR"/>
</dbReference>
<dbReference type="GO" id="GO:0008270">
    <property type="term" value="F:zinc ion binding"/>
    <property type="evidence" value="ECO:0007669"/>
    <property type="project" value="TreeGrafter"/>
</dbReference>
<feature type="binding site" evidence="7">
    <location>
        <position position="122"/>
    </location>
    <ligand>
        <name>Zn(2+)</name>
        <dbReference type="ChEBI" id="CHEBI:29105"/>
    </ligand>
</feature>
<comment type="caution">
    <text evidence="9">The sequence shown here is derived from an EMBL/GenBank/DDBJ whole genome shotgun (WGS) entry which is preliminary data.</text>
</comment>
<dbReference type="Gene3D" id="1.10.10.10">
    <property type="entry name" value="Winged helix-like DNA-binding domain superfamily/Winged helix DNA-binding domain"/>
    <property type="match status" value="1"/>
</dbReference>
<feature type="binding site" evidence="7">
    <location>
        <position position="82"/>
    </location>
    <ligand>
        <name>Zn(2+)</name>
        <dbReference type="ChEBI" id="CHEBI:29105"/>
    </ligand>
</feature>
<name>A0A3D2X6L5_9FIRM</name>
<sequence>MQTTKYSRQRESIKDYLAHTKEHPTADTIYMKVRETYPNISLGTVYRNLNLLVEQGEVLKISCGDGSDHFDGTTKPHYHFICTTCNKVMDLPALSLDHIDTLAGANFAGKIEGHTAFFYGSCPECITKTSNS</sequence>
<dbReference type="Gene3D" id="3.30.1490.190">
    <property type="match status" value="1"/>
</dbReference>
<dbReference type="SUPFAM" id="SSF46785">
    <property type="entry name" value="Winged helix' DNA-binding domain"/>
    <property type="match status" value="1"/>
</dbReference>
<evidence type="ECO:0000256" key="7">
    <source>
        <dbReference type="PIRSR" id="PIRSR602481-1"/>
    </source>
</evidence>
<evidence type="ECO:0000256" key="3">
    <source>
        <dbReference type="ARBA" id="ARBA00022833"/>
    </source>
</evidence>
<dbReference type="InterPro" id="IPR036388">
    <property type="entry name" value="WH-like_DNA-bd_sf"/>
</dbReference>
<keyword evidence="7" id="KW-0479">Metal-binding</keyword>
<comment type="cofactor">
    <cofactor evidence="8">
        <name>Mn(2+)</name>
        <dbReference type="ChEBI" id="CHEBI:29035"/>
    </cofactor>
    <cofactor evidence="8">
        <name>Fe(2+)</name>
        <dbReference type="ChEBI" id="CHEBI:29033"/>
    </cofactor>
    <text evidence="8">Binds 1 Mn(2+) or Fe(2+) ion per subunit.</text>
</comment>
<comment type="cofactor">
    <cofactor evidence="7">
        <name>Zn(2+)</name>
        <dbReference type="ChEBI" id="CHEBI:29105"/>
    </cofactor>
    <text evidence="7">Binds 1 zinc ion per subunit.</text>
</comment>